<evidence type="ECO:0000259" key="8">
    <source>
        <dbReference type="Pfam" id="PF14322"/>
    </source>
</evidence>
<dbReference type="InterPro" id="IPR011990">
    <property type="entry name" value="TPR-like_helical_dom_sf"/>
</dbReference>
<comment type="similarity">
    <text evidence="2">Belongs to the SusD family.</text>
</comment>
<dbReference type="Proteomes" id="UP001141933">
    <property type="component" value="Unassembled WGS sequence"/>
</dbReference>
<feature type="chain" id="PRO_5046114715" evidence="6">
    <location>
        <begin position="26"/>
        <end position="628"/>
    </location>
</feature>
<proteinExistence type="inferred from homology"/>
<evidence type="ECO:0000256" key="2">
    <source>
        <dbReference type="ARBA" id="ARBA00006275"/>
    </source>
</evidence>
<feature type="domain" description="SusD-like N-terminal" evidence="8">
    <location>
        <begin position="25"/>
        <end position="226"/>
    </location>
</feature>
<evidence type="ECO:0000256" key="6">
    <source>
        <dbReference type="SAM" id="SignalP"/>
    </source>
</evidence>
<evidence type="ECO:0000313" key="9">
    <source>
        <dbReference type="EMBL" id="MCZ8373464.1"/>
    </source>
</evidence>
<comment type="caution">
    <text evidence="9">The sequence shown here is derived from an EMBL/GenBank/DDBJ whole genome shotgun (WGS) entry which is preliminary data.</text>
</comment>
<keyword evidence="10" id="KW-1185">Reference proteome</keyword>
<evidence type="ECO:0000256" key="3">
    <source>
        <dbReference type="ARBA" id="ARBA00022729"/>
    </source>
</evidence>
<dbReference type="SUPFAM" id="SSF48452">
    <property type="entry name" value="TPR-like"/>
    <property type="match status" value="1"/>
</dbReference>
<sequence>MKKNKFKIFAAMALASMLSFSSCNDYLDVSLQDQMTLEEVFSKRVTTERYWAHIYSYIPREYEYLDEGCAVPLSDEAQFSWYQWVDYLIFKTGSWGPTSTAYNIWKNKYTGINQATIFMDNVDRCQELDANSRKIMKAEVRFLRAYFYFELLRRYGPVYVWGDVAPDPLIKPDQVDRHTVDQNVNFIIEEFDKAIADLPLEVADMNEWAGRITKGAAMAIKSRVLLYAASPLFNGCDLYKGKMKNIYGEYLFPQQADPNKWNKAAEAAKAVIDMPQYKLYEATGETDPFQKAIKSYQGVLFDEWNSEIIWGAWARNPTNANFGSAESYYITRFLPPTLLRNAYGGYCPSLKLVDTYPMAESGRYPVTGYDSNGQPIVDEKSGYKSTGFTANYSHPIDGAMGLINAHNSCVGRDARFYASILANGFYWINNYAGNKQVTFYTGGTSPYKGNDGDCVKVGFLFRRMVDPQLNTNNGNYGKVFWSYCRLAEIYLNYAEACNEKPQRDETEALKYINKVRNRAGLNNLEEAYPEVIGNQELLRELIRKERMVELAFEGHRYHDVRRWMIAEKELTGKNYTLNLLATEYEQSWNRTDQVWMGADNIFEPKHYFFPINQVQLSEMKNMTQNYGW</sequence>
<reference evidence="9" key="1">
    <citation type="submission" date="2022-12" db="EMBL/GenBank/DDBJ databases">
        <title>Phocaeicola acetigenes sp. nov., isolated feces from a healthy human.</title>
        <authorList>
            <person name="Do H."/>
            <person name="Ha Y.B."/>
            <person name="Kim J.-S."/>
            <person name="Suh M.K."/>
            <person name="Kim H.S."/>
            <person name="Lee J.-S."/>
        </authorList>
    </citation>
    <scope>NUCLEOTIDE SEQUENCE</scope>
    <source>
        <strain evidence="9">KGMB11183</strain>
    </source>
</reference>
<dbReference type="Gene3D" id="1.25.40.390">
    <property type="match status" value="1"/>
</dbReference>
<dbReference type="Pfam" id="PF14322">
    <property type="entry name" value="SusD-like_3"/>
    <property type="match status" value="1"/>
</dbReference>
<feature type="domain" description="RagB/SusD" evidence="7">
    <location>
        <begin position="316"/>
        <end position="628"/>
    </location>
</feature>
<evidence type="ECO:0000313" key="10">
    <source>
        <dbReference type="Proteomes" id="UP001141933"/>
    </source>
</evidence>
<name>A0ABT4PK76_9BACT</name>
<organism evidence="9 10">
    <name type="scientific">Phocaeicola acetigenes</name>
    <dbReference type="NCBI Taxonomy" id="3016083"/>
    <lineage>
        <taxon>Bacteria</taxon>
        <taxon>Pseudomonadati</taxon>
        <taxon>Bacteroidota</taxon>
        <taxon>Bacteroidia</taxon>
        <taxon>Bacteroidales</taxon>
        <taxon>Bacteroidaceae</taxon>
        <taxon>Phocaeicola</taxon>
    </lineage>
</organism>
<feature type="signal peptide" evidence="6">
    <location>
        <begin position="1"/>
        <end position="25"/>
    </location>
</feature>
<gene>
    <name evidence="9" type="ORF">O6P32_12235</name>
</gene>
<evidence type="ECO:0000256" key="1">
    <source>
        <dbReference type="ARBA" id="ARBA00004442"/>
    </source>
</evidence>
<dbReference type="RefSeq" id="WP_269878792.1">
    <property type="nucleotide sequence ID" value="NZ_JAPZVM010000012.1"/>
</dbReference>
<evidence type="ECO:0000256" key="4">
    <source>
        <dbReference type="ARBA" id="ARBA00023136"/>
    </source>
</evidence>
<keyword evidence="5" id="KW-0998">Cell outer membrane</keyword>
<evidence type="ECO:0000256" key="5">
    <source>
        <dbReference type="ARBA" id="ARBA00023237"/>
    </source>
</evidence>
<dbReference type="PROSITE" id="PS51257">
    <property type="entry name" value="PROKAR_LIPOPROTEIN"/>
    <property type="match status" value="1"/>
</dbReference>
<dbReference type="EMBL" id="JAPZVM010000012">
    <property type="protein sequence ID" value="MCZ8373464.1"/>
    <property type="molecule type" value="Genomic_DNA"/>
</dbReference>
<accession>A0ABT4PK76</accession>
<dbReference type="InterPro" id="IPR033985">
    <property type="entry name" value="SusD-like_N"/>
</dbReference>
<dbReference type="InterPro" id="IPR012944">
    <property type="entry name" value="SusD_RagB_dom"/>
</dbReference>
<comment type="subcellular location">
    <subcellularLocation>
        <location evidence="1">Cell outer membrane</location>
    </subcellularLocation>
</comment>
<keyword evidence="3 6" id="KW-0732">Signal</keyword>
<dbReference type="Pfam" id="PF07980">
    <property type="entry name" value="SusD_RagB"/>
    <property type="match status" value="1"/>
</dbReference>
<evidence type="ECO:0000259" key="7">
    <source>
        <dbReference type="Pfam" id="PF07980"/>
    </source>
</evidence>
<keyword evidence="4" id="KW-0472">Membrane</keyword>
<protein>
    <submittedName>
        <fullName evidence="9">RagB/SusD family nutrient uptake outer membrane protein</fullName>
    </submittedName>
</protein>